<sequence length="161" mass="17788">EPADHQRQHGHDRHDGQPDAQVEALTEQASHSVLLLRKHIAHTAHREDALGFLAVGFDGVADAADVHVDGAVKRFKLAPPHGFHDLMAPFSQYHFAMPCRLSLTNGVTIFCSPLNSVLYEISLGISSISFVEISELLFSVIFDLDFSLHPRVAKLNMMQTP</sequence>
<organism evidence="1">
    <name type="scientific">sediment metagenome</name>
    <dbReference type="NCBI Taxonomy" id="749907"/>
    <lineage>
        <taxon>unclassified sequences</taxon>
        <taxon>metagenomes</taxon>
        <taxon>ecological metagenomes</taxon>
    </lineage>
</organism>
<evidence type="ECO:0000313" key="1">
    <source>
        <dbReference type="EMBL" id="EFK95185.1"/>
    </source>
</evidence>
<dbReference type="EMBL" id="ADZX01000852">
    <property type="protein sequence ID" value="EFK95185.1"/>
    <property type="molecule type" value="Genomic_DNA"/>
</dbReference>
<dbReference type="AlphaFoldDB" id="D9PML4"/>
<reference evidence="1" key="1">
    <citation type="submission" date="2010-07" db="EMBL/GenBank/DDBJ databases">
        <authorList>
            <consortium name="CONSOLIDER consortium CSD2007-00005"/>
            <person name="Guazzaroni M.-E."/>
            <person name="Richter M."/>
            <person name="Garcia-Salamanca A."/>
            <person name="Yarza P."/>
            <person name="Ferrer M."/>
        </authorList>
    </citation>
    <scope>NUCLEOTIDE SEQUENCE</scope>
</reference>
<name>D9PML4_9ZZZZ</name>
<gene>
    <name evidence="1" type="ORF">LDC_2792</name>
</gene>
<reference evidence="1" key="2">
    <citation type="journal article" date="2011" name="Microb. Ecol.">
        <title>Taxonomic and Functional Metagenomic Profiling of the Microbial Community in the Anoxic Sediment of a Sub-saline Shallow Lake (Laguna de Carrizo, Central Spain).</title>
        <authorList>
            <person name="Ferrer M."/>
            <person name="Guazzaroni M.E."/>
            <person name="Richter M."/>
            <person name="Garcia-Salamanca A."/>
            <person name="Yarza P."/>
            <person name="Suarez-Suarez A."/>
            <person name="Solano J."/>
            <person name="Alcaide M."/>
            <person name="van Dillewijn P."/>
            <person name="Molina-Henares M.A."/>
            <person name="Lopez-Cortes N."/>
            <person name="Al-Ramahi Y."/>
            <person name="Guerrero C."/>
            <person name="Acosta A."/>
            <person name="de Eugenio L.I."/>
            <person name="Martinez V."/>
            <person name="Marques S."/>
            <person name="Rojo F."/>
            <person name="Santero E."/>
            <person name="Genilloud O."/>
            <person name="Perez-Perez J."/>
            <person name="Rossello-Mora R."/>
            <person name="Ramos J.L."/>
        </authorList>
    </citation>
    <scope>NUCLEOTIDE SEQUENCE</scope>
</reference>
<protein>
    <submittedName>
        <fullName evidence="1">Uncharacterized protein</fullName>
    </submittedName>
</protein>
<comment type="caution">
    <text evidence="1">The sequence shown here is derived from an EMBL/GenBank/DDBJ whole genome shotgun (WGS) entry which is preliminary data.</text>
</comment>
<proteinExistence type="predicted"/>
<accession>D9PML4</accession>
<feature type="non-terminal residue" evidence="1">
    <location>
        <position position="1"/>
    </location>
</feature>